<evidence type="ECO:0000313" key="1">
    <source>
        <dbReference type="EMBL" id="SES28958.1"/>
    </source>
</evidence>
<gene>
    <name evidence="1" type="ORF">SAMN04487884_12722</name>
</gene>
<name>A0A1H9W4Y6_BUTFI</name>
<dbReference type="eggNOG" id="ENOG5033SAD">
    <property type="taxonomic scope" value="Bacteria"/>
</dbReference>
<protein>
    <submittedName>
        <fullName evidence="1">Uncharacterized protein</fullName>
    </submittedName>
</protein>
<evidence type="ECO:0000313" key="2">
    <source>
        <dbReference type="Proteomes" id="UP000182584"/>
    </source>
</evidence>
<dbReference type="Proteomes" id="UP000182584">
    <property type="component" value="Unassembled WGS sequence"/>
</dbReference>
<dbReference type="OrthoDB" id="2039082at2"/>
<proteinExistence type="predicted"/>
<dbReference type="EMBL" id="FOGJ01000027">
    <property type="protein sequence ID" value="SES28958.1"/>
    <property type="molecule type" value="Genomic_DNA"/>
</dbReference>
<reference evidence="1 2" key="1">
    <citation type="submission" date="2016-10" db="EMBL/GenBank/DDBJ databases">
        <authorList>
            <person name="de Groot N.N."/>
        </authorList>
    </citation>
    <scope>NUCLEOTIDE SEQUENCE [LARGE SCALE GENOMIC DNA]</scope>
    <source>
        <strain evidence="1 2">AR40</strain>
    </source>
</reference>
<accession>A0A1H9W4Y6</accession>
<dbReference type="RefSeq" id="WP_074758119.1">
    <property type="nucleotide sequence ID" value="NZ_FOGJ01000027.1"/>
</dbReference>
<sequence>MIKRVRSRLSVFLLCVFTIFSMMYFRSDAADTYTVTGTVDSATNSSYLFLNTPQGQMTIAIDADTDLSSCRMLLPDKEVTVDCHHGSDSYLHASRIYVAAAVVDSSNSTTVKGTVTSKTTEDVIFLSTSSGTMQIKVDNTTDMTGCHVITVGQTLYITTARGSDAYMHAVAIRDGNAAAGASDTATINGVTMPNLTGTVAEGTTASLLYFSTSGGTMLIKYDGNTDYSGCLTLIPGQSITVACYGGSDAYMHAARIVNNEMAGYNTAGSYGTTSTFKGKVSSSTTLNTLYLVTDGGTMQIKLDTSTTLSNKPLIVGETVTVTCGHGSDEAWHALNITY</sequence>
<dbReference type="AlphaFoldDB" id="A0A1H9W4Y6"/>
<organism evidence="1 2">
    <name type="scientific">Butyrivibrio fibrisolvens</name>
    <dbReference type="NCBI Taxonomy" id="831"/>
    <lineage>
        <taxon>Bacteria</taxon>
        <taxon>Bacillati</taxon>
        <taxon>Bacillota</taxon>
        <taxon>Clostridia</taxon>
        <taxon>Lachnospirales</taxon>
        <taxon>Lachnospiraceae</taxon>
        <taxon>Butyrivibrio</taxon>
    </lineage>
</organism>